<sequence length="75" mass="8719">MTNTSESVQGALLWKQRKWLIRCGQKGTEAGKELPDYPFVIIMLPALKQASNLTLWDIRNMVSLYRSHWESLRGR</sequence>
<dbReference type="EMBL" id="LOMK01000001">
    <property type="protein sequence ID" value="KYN24614.1"/>
    <property type="molecule type" value="Genomic_DNA"/>
</dbReference>
<comment type="caution">
    <text evidence="1">The sequence shown here is derived from an EMBL/GenBank/DDBJ whole genome shotgun (WGS) entry which is preliminary data.</text>
</comment>
<dbReference type="AlphaFoldDB" id="A0A151JFP7"/>
<reference evidence="2" key="1">
    <citation type="submission" date="2015-12" db="EMBL/GenBank/DDBJ databases">
        <authorList>
            <person name="Tarr C.L."/>
            <person name="Gladney L.M."/>
        </authorList>
    </citation>
    <scope>NUCLEOTIDE SEQUENCE [LARGE SCALE GENOMIC DNA]</scope>
    <source>
        <strain evidence="2">2756-81</strain>
    </source>
</reference>
<name>A0A151JFP7_9VIBR</name>
<organism evidence="1 2">
    <name type="scientific">Vibrio cidicii</name>
    <dbReference type="NCBI Taxonomy" id="1763883"/>
    <lineage>
        <taxon>Bacteria</taxon>
        <taxon>Pseudomonadati</taxon>
        <taxon>Pseudomonadota</taxon>
        <taxon>Gammaproteobacteria</taxon>
        <taxon>Vibrionales</taxon>
        <taxon>Vibrionaceae</taxon>
        <taxon>Vibrio</taxon>
    </lineage>
</organism>
<proteinExistence type="predicted"/>
<evidence type="ECO:0000313" key="2">
    <source>
        <dbReference type="Proteomes" id="UP000075349"/>
    </source>
</evidence>
<evidence type="ECO:0000313" key="1">
    <source>
        <dbReference type="EMBL" id="KYN24614.1"/>
    </source>
</evidence>
<gene>
    <name evidence="1" type="ORF">AUQ44_01510</name>
</gene>
<dbReference type="Proteomes" id="UP000075349">
    <property type="component" value="Unassembled WGS sequence"/>
</dbReference>
<accession>A0A151JFP7</accession>
<protein>
    <submittedName>
        <fullName evidence="1">Uncharacterized protein</fullName>
    </submittedName>
</protein>